<keyword evidence="7 10" id="KW-0472">Membrane</keyword>
<feature type="domain" description="TonB-dependent receptor plug" evidence="13">
    <location>
        <begin position="76"/>
        <end position="189"/>
    </location>
</feature>
<evidence type="ECO:0000256" key="7">
    <source>
        <dbReference type="ARBA" id="ARBA00023136"/>
    </source>
</evidence>
<comment type="similarity">
    <text evidence="2 10 11">Belongs to the TonB-dependent receptor family.</text>
</comment>
<dbReference type="InterPro" id="IPR037066">
    <property type="entry name" value="Plug_dom_sf"/>
</dbReference>
<evidence type="ECO:0000259" key="12">
    <source>
        <dbReference type="Pfam" id="PF00593"/>
    </source>
</evidence>
<dbReference type="Gene3D" id="2.40.170.20">
    <property type="entry name" value="TonB-dependent receptor, beta-barrel domain"/>
    <property type="match status" value="1"/>
</dbReference>
<dbReference type="InterPro" id="IPR000531">
    <property type="entry name" value="Beta-barrel_TonB"/>
</dbReference>
<evidence type="ECO:0000256" key="8">
    <source>
        <dbReference type="ARBA" id="ARBA00023170"/>
    </source>
</evidence>
<keyword evidence="8" id="KW-0675">Receptor</keyword>
<keyword evidence="6 11" id="KW-0798">TonB box</keyword>
<keyword evidence="15" id="KW-1185">Reference proteome</keyword>
<reference evidence="14 15" key="1">
    <citation type="submission" date="2017-04" db="EMBL/GenBank/DDBJ databases">
        <title>Unexpected and diverse lifestyles within the genus Limnohabitans.</title>
        <authorList>
            <person name="Kasalicky V."/>
            <person name="Mehrshad M."/>
            <person name="Andrei S.-A."/>
            <person name="Salcher M."/>
            <person name="Kratochvilova H."/>
            <person name="Simek K."/>
            <person name="Ghai R."/>
        </authorList>
    </citation>
    <scope>NUCLEOTIDE SEQUENCE [LARGE SCALE GENOMIC DNA]</scope>
    <source>
        <strain evidence="14 15">II-B4</strain>
    </source>
</reference>
<keyword evidence="4 10" id="KW-1134">Transmembrane beta strand</keyword>
<dbReference type="InterPro" id="IPR036942">
    <property type="entry name" value="Beta-barrel_TonB_sf"/>
</dbReference>
<dbReference type="Pfam" id="PF00593">
    <property type="entry name" value="TonB_dep_Rec_b-barrel"/>
    <property type="match status" value="1"/>
</dbReference>
<dbReference type="SUPFAM" id="SSF56935">
    <property type="entry name" value="Porins"/>
    <property type="match status" value="1"/>
</dbReference>
<dbReference type="AlphaFoldDB" id="A0A315E7N7"/>
<comment type="caution">
    <text evidence="14">The sequence shown here is derived from an EMBL/GenBank/DDBJ whole genome shotgun (WGS) entry which is preliminary data.</text>
</comment>
<keyword evidence="5 10" id="KW-0812">Transmembrane</keyword>
<evidence type="ECO:0000256" key="10">
    <source>
        <dbReference type="PROSITE-ProRule" id="PRU01360"/>
    </source>
</evidence>
<organism evidence="14 15">
    <name type="scientific">Limnohabitans parvus II-B4</name>
    <dbReference type="NCBI Taxonomy" id="1293052"/>
    <lineage>
        <taxon>Bacteria</taxon>
        <taxon>Pseudomonadati</taxon>
        <taxon>Pseudomonadota</taxon>
        <taxon>Betaproteobacteria</taxon>
        <taxon>Burkholderiales</taxon>
        <taxon>Comamonadaceae</taxon>
        <taxon>Limnohabitans</taxon>
    </lineage>
</organism>
<dbReference type="OrthoDB" id="183532at2"/>
<evidence type="ECO:0000256" key="3">
    <source>
        <dbReference type="ARBA" id="ARBA00022448"/>
    </source>
</evidence>
<dbReference type="PROSITE" id="PS52016">
    <property type="entry name" value="TONB_DEPENDENT_REC_3"/>
    <property type="match status" value="1"/>
</dbReference>
<evidence type="ECO:0000256" key="6">
    <source>
        <dbReference type="ARBA" id="ARBA00023077"/>
    </source>
</evidence>
<dbReference type="Proteomes" id="UP000250790">
    <property type="component" value="Unassembled WGS sequence"/>
</dbReference>
<dbReference type="Pfam" id="PF07715">
    <property type="entry name" value="Plug"/>
    <property type="match status" value="1"/>
</dbReference>
<name>A0A315E7N7_9BURK</name>
<evidence type="ECO:0000256" key="5">
    <source>
        <dbReference type="ARBA" id="ARBA00022692"/>
    </source>
</evidence>
<evidence type="ECO:0000256" key="1">
    <source>
        <dbReference type="ARBA" id="ARBA00004571"/>
    </source>
</evidence>
<evidence type="ECO:0000313" key="15">
    <source>
        <dbReference type="Proteomes" id="UP000250790"/>
    </source>
</evidence>
<dbReference type="Gene3D" id="2.170.130.10">
    <property type="entry name" value="TonB-dependent receptor, plug domain"/>
    <property type="match status" value="1"/>
</dbReference>
<evidence type="ECO:0000259" key="13">
    <source>
        <dbReference type="Pfam" id="PF07715"/>
    </source>
</evidence>
<dbReference type="InterPro" id="IPR039426">
    <property type="entry name" value="TonB-dep_rcpt-like"/>
</dbReference>
<evidence type="ECO:0008006" key="16">
    <source>
        <dbReference type="Google" id="ProtNLM"/>
    </source>
</evidence>
<evidence type="ECO:0000313" key="14">
    <source>
        <dbReference type="EMBL" id="PUE51964.1"/>
    </source>
</evidence>
<dbReference type="InterPro" id="IPR012910">
    <property type="entry name" value="Plug_dom"/>
</dbReference>
<feature type="domain" description="TonB-dependent receptor-like beta-barrel" evidence="12">
    <location>
        <begin position="363"/>
        <end position="825"/>
    </location>
</feature>
<evidence type="ECO:0000256" key="9">
    <source>
        <dbReference type="ARBA" id="ARBA00023237"/>
    </source>
</evidence>
<evidence type="ECO:0000256" key="4">
    <source>
        <dbReference type="ARBA" id="ARBA00022452"/>
    </source>
</evidence>
<keyword evidence="3 10" id="KW-0813">Transport</keyword>
<evidence type="ECO:0000256" key="2">
    <source>
        <dbReference type="ARBA" id="ARBA00009810"/>
    </source>
</evidence>
<protein>
    <recommendedName>
        <fullName evidence="16">TonB-dependent receptor</fullName>
    </recommendedName>
</protein>
<dbReference type="EMBL" id="NESN01000005">
    <property type="protein sequence ID" value="PUE51964.1"/>
    <property type="molecule type" value="Genomic_DNA"/>
</dbReference>
<dbReference type="PANTHER" id="PTHR47234">
    <property type="match status" value="1"/>
</dbReference>
<keyword evidence="9 10" id="KW-0998">Cell outer membrane</keyword>
<dbReference type="GO" id="GO:0009279">
    <property type="term" value="C:cell outer membrane"/>
    <property type="evidence" value="ECO:0007669"/>
    <property type="project" value="UniProtKB-SubCell"/>
</dbReference>
<gene>
    <name evidence="14" type="ORF">B9Z37_12865</name>
</gene>
<evidence type="ECO:0000256" key="11">
    <source>
        <dbReference type="RuleBase" id="RU003357"/>
    </source>
</evidence>
<dbReference type="PANTHER" id="PTHR47234:SF1">
    <property type="entry name" value="TONB-DEPENDENT RECEPTOR"/>
    <property type="match status" value="1"/>
</dbReference>
<sequence>MKNMAYQAPSTTRWLGLDCLGCGLWVRWLAAVLLWPVCAQAQHEVMVIEQALEHRQFGRVEITGSSVINPRSREALPVRVIDRKEIERMGVESVPELIQGLSSMHSYTESGGTNISGQGGYRSAAIHGYEAGTLVLINGRRAPSFAKQRPQVDRTAVDLSMVPLRAIERVEILTDGASSIYGSDAIAGVVNLITLQQAPGISLSAEKLTTQGAGDGYSAGISLGKGKLDQDGYALSMHLEMQQRDPVRMRDRAYTDLRPQLYGEDAQGNPVYFVPQNIIPNNAPAQLLSNSTNPALCPAGFDYTVTRRNTSWPRHQCQTSQLRDTYLYPGYENTNLWVAFEKRIDATLAVFSEIGYQQQRSDYRRIVNGQATNGNILYDAEDFNPGFANERQNNHRAVIGVRGEWKNWYYTASHTRAENHFETINRGGFTLGSNWGTILTAAERQQDPSTYSDATWTKIRARFAEPSTAHEYRTRLQDTQLLASRTVGENQWGDIKLGTVFFNTQSQLTNELAENREDYPFKRSNSGAGLELQMPLYDRLEFVSSLRAEWYSDFGKVLTGKVGAKLEVADNTHLRVSTGTGFRAPTLAQTSASNYSRYNSAGLIDYYSLGNPDLEPEKSRQWSLGILSQPTSQWSMSLDYWAMDVTNVFGTWTPDQIFSDPALKAIYYTSNYNHTGRPRYTIKPFNQGIMTKSGIDYQIRYRWPVSLGRVWAGLEGTYNLKSKRSTYPGQTPVSNLGNYDTATGSVTARNILRLTTSLEARTFGVTAHVNYHSGNDEAIPALIDSQGYFVGDKFTHRVPDHWTLDVSGVYRFTPTFSMRMHIANLTNRTPPVRYNSPYLGSTLSDTRYDDYYGRTVRIAMDIKF</sequence>
<proteinExistence type="inferred from homology"/>
<accession>A0A315E7N7</accession>
<comment type="subcellular location">
    <subcellularLocation>
        <location evidence="1 10">Cell outer membrane</location>
        <topology evidence="1 10">Multi-pass membrane protein</topology>
    </subcellularLocation>
</comment>